<protein>
    <submittedName>
        <fullName evidence="2">ASCH domain protein</fullName>
    </submittedName>
</protein>
<reference evidence="2 3" key="1">
    <citation type="submission" date="2019-02" db="EMBL/GenBank/DDBJ databases">
        <authorList>
            <person name="Lehtovirta-Morley E L."/>
        </authorList>
    </citation>
    <scope>NUCLEOTIDE SEQUENCE [LARGE SCALE GENOMIC DNA]</scope>
    <source>
        <strain evidence="2">NFRAN1</strain>
    </source>
</reference>
<dbReference type="Gene3D" id="2.30.130.30">
    <property type="entry name" value="Hypothetical protein"/>
    <property type="match status" value="1"/>
</dbReference>
<proteinExistence type="predicted"/>
<keyword evidence="3" id="KW-1185">Reference proteome</keyword>
<accession>A0A484IB91</accession>
<dbReference type="RefSeq" id="WP_134482950.1">
    <property type="nucleotide sequence ID" value="NZ_LR216287.1"/>
</dbReference>
<dbReference type="KEGG" id="nfn:NFRAN_0628"/>
<dbReference type="InterPro" id="IPR007374">
    <property type="entry name" value="ASCH_domain"/>
</dbReference>
<feature type="domain" description="ASCH" evidence="1">
    <location>
        <begin position="12"/>
        <end position="91"/>
    </location>
</feature>
<dbReference type="AlphaFoldDB" id="A0A484IB91"/>
<dbReference type="Pfam" id="PF04266">
    <property type="entry name" value="ASCH"/>
    <property type="match status" value="1"/>
</dbReference>
<gene>
    <name evidence="2" type="ORF">NFRAN_0628</name>
</gene>
<dbReference type="GeneID" id="39420135"/>
<evidence type="ECO:0000259" key="1">
    <source>
        <dbReference type="Pfam" id="PF04266"/>
    </source>
</evidence>
<sequence>MAENISNALKCLSLKQPYAYLLASGKKTIEIRKWNTRYRGKFLIHASKNLNKEACSVLKINEKLLIKGAIIGAAVLYGVKTYHAFDEFDKDRDKHLSVENMNPFSNVFKRRCGFLIKDAVLFDYPVPYSGKLGMFEVQL</sequence>
<dbReference type="InterPro" id="IPR015947">
    <property type="entry name" value="PUA-like_sf"/>
</dbReference>
<evidence type="ECO:0000313" key="2">
    <source>
        <dbReference type="EMBL" id="VFJ12950.1"/>
    </source>
</evidence>
<dbReference type="Proteomes" id="UP000294299">
    <property type="component" value="Chromosome NFRAN"/>
</dbReference>
<name>A0A484IB91_9ARCH</name>
<dbReference type="EMBL" id="LR216287">
    <property type="protein sequence ID" value="VFJ12950.1"/>
    <property type="molecule type" value="Genomic_DNA"/>
</dbReference>
<dbReference type="OrthoDB" id="139268at2157"/>
<dbReference type="SUPFAM" id="SSF88697">
    <property type="entry name" value="PUA domain-like"/>
    <property type="match status" value="1"/>
</dbReference>
<evidence type="ECO:0000313" key="3">
    <source>
        <dbReference type="Proteomes" id="UP000294299"/>
    </source>
</evidence>
<organism evidence="2 3">
    <name type="scientific">Candidatus Nitrosocosmicus franklandianus</name>
    <dbReference type="NCBI Taxonomy" id="1798806"/>
    <lineage>
        <taxon>Archaea</taxon>
        <taxon>Nitrososphaerota</taxon>
        <taxon>Nitrososphaeria</taxon>
        <taxon>Nitrososphaerales</taxon>
        <taxon>Nitrososphaeraceae</taxon>
        <taxon>Candidatus Nitrosocosmicus</taxon>
    </lineage>
</organism>